<gene>
    <name evidence="10" type="ORF">LCGC14_1031690</name>
</gene>
<keyword evidence="4" id="KW-0067">ATP-binding</keyword>
<comment type="catalytic activity">
    <reaction evidence="6">
        <text>Couples ATP hydrolysis with the unwinding of duplex DNA by translocating in the 3'-5' direction.</text>
        <dbReference type="EC" id="5.6.2.4"/>
    </reaction>
</comment>
<organism evidence="10">
    <name type="scientific">marine sediment metagenome</name>
    <dbReference type="NCBI Taxonomy" id="412755"/>
    <lineage>
        <taxon>unclassified sequences</taxon>
        <taxon>metagenomes</taxon>
        <taxon>ecological metagenomes</taxon>
    </lineage>
</organism>
<evidence type="ECO:0000256" key="7">
    <source>
        <dbReference type="ARBA" id="ARBA00034808"/>
    </source>
</evidence>
<evidence type="ECO:0000313" key="10">
    <source>
        <dbReference type="EMBL" id="KKN10940.1"/>
    </source>
</evidence>
<feature type="domain" description="UvrD-like helicase ATP-binding" evidence="9">
    <location>
        <begin position="6"/>
        <end position="278"/>
    </location>
</feature>
<dbReference type="Gene3D" id="3.40.50.300">
    <property type="entry name" value="P-loop containing nucleotide triphosphate hydrolases"/>
    <property type="match status" value="2"/>
</dbReference>
<evidence type="ECO:0000259" key="9">
    <source>
        <dbReference type="PROSITE" id="PS51198"/>
    </source>
</evidence>
<dbReference type="InterPro" id="IPR014017">
    <property type="entry name" value="DNA_helicase_UvrD-like_C"/>
</dbReference>
<dbReference type="PANTHER" id="PTHR11070:SF2">
    <property type="entry name" value="ATP-DEPENDENT DNA HELICASE SRS2"/>
    <property type="match status" value="1"/>
</dbReference>
<dbReference type="GO" id="GO:0005524">
    <property type="term" value="F:ATP binding"/>
    <property type="evidence" value="ECO:0007669"/>
    <property type="project" value="UniProtKB-KW"/>
</dbReference>
<feature type="non-terminal residue" evidence="10">
    <location>
        <position position="1"/>
    </location>
</feature>
<dbReference type="PROSITE" id="PS51198">
    <property type="entry name" value="UVRD_HELICASE_ATP_BIND"/>
    <property type="match status" value="1"/>
</dbReference>
<comment type="caution">
    <text evidence="10">The sequence shown here is derived from an EMBL/GenBank/DDBJ whole genome shotgun (WGS) entry which is preliminary data.</text>
</comment>
<dbReference type="GO" id="GO:0005829">
    <property type="term" value="C:cytosol"/>
    <property type="evidence" value="ECO:0007669"/>
    <property type="project" value="TreeGrafter"/>
</dbReference>
<dbReference type="InterPro" id="IPR014016">
    <property type="entry name" value="UvrD-like_ATP-bd"/>
</dbReference>
<dbReference type="SUPFAM" id="SSF52540">
    <property type="entry name" value="P-loop containing nucleoside triphosphate hydrolases"/>
    <property type="match status" value="1"/>
</dbReference>
<accession>A0A0F9MUF0</accession>
<evidence type="ECO:0000256" key="2">
    <source>
        <dbReference type="ARBA" id="ARBA00022801"/>
    </source>
</evidence>
<dbReference type="EMBL" id="LAZR01004191">
    <property type="protein sequence ID" value="KKN10940.1"/>
    <property type="molecule type" value="Genomic_DNA"/>
</dbReference>
<dbReference type="GO" id="GO:0000725">
    <property type="term" value="P:recombinational repair"/>
    <property type="evidence" value="ECO:0007669"/>
    <property type="project" value="TreeGrafter"/>
</dbReference>
<dbReference type="Gene3D" id="1.10.486.10">
    <property type="entry name" value="PCRA, domain 4"/>
    <property type="match status" value="1"/>
</dbReference>
<dbReference type="Pfam" id="PF13361">
    <property type="entry name" value="UvrD_C"/>
    <property type="match status" value="1"/>
</dbReference>
<dbReference type="EC" id="5.6.2.4" evidence="7"/>
<dbReference type="InterPro" id="IPR000212">
    <property type="entry name" value="DNA_helicase_UvrD/REP"/>
</dbReference>
<keyword evidence="1" id="KW-0547">Nucleotide-binding</keyword>
<evidence type="ECO:0000256" key="1">
    <source>
        <dbReference type="ARBA" id="ARBA00022741"/>
    </source>
</evidence>
<dbReference type="Pfam" id="PF00580">
    <property type="entry name" value="UvrD-helicase"/>
    <property type="match status" value="1"/>
</dbReference>
<evidence type="ECO:0000256" key="5">
    <source>
        <dbReference type="ARBA" id="ARBA00023235"/>
    </source>
</evidence>
<protein>
    <recommendedName>
        <fullName evidence="7">DNA 3'-5' helicase</fullName>
        <ecNumber evidence="7">5.6.2.4</ecNumber>
    </recommendedName>
</protein>
<keyword evidence="3" id="KW-0347">Helicase</keyword>
<dbReference type="GO" id="GO:0016787">
    <property type="term" value="F:hydrolase activity"/>
    <property type="evidence" value="ECO:0007669"/>
    <property type="project" value="UniProtKB-KW"/>
</dbReference>
<evidence type="ECO:0000256" key="4">
    <source>
        <dbReference type="ARBA" id="ARBA00022840"/>
    </source>
</evidence>
<dbReference type="PANTHER" id="PTHR11070">
    <property type="entry name" value="UVRD / RECB / PCRA DNA HELICASE FAMILY MEMBER"/>
    <property type="match status" value="1"/>
</dbReference>
<evidence type="ECO:0000256" key="3">
    <source>
        <dbReference type="ARBA" id="ARBA00022806"/>
    </source>
</evidence>
<dbReference type="InterPro" id="IPR027417">
    <property type="entry name" value="P-loop_NTPase"/>
</dbReference>
<reference evidence="10" key="1">
    <citation type="journal article" date="2015" name="Nature">
        <title>Complex archaea that bridge the gap between prokaryotes and eukaryotes.</title>
        <authorList>
            <person name="Spang A."/>
            <person name="Saw J.H."/>
            <person name="Jorgensen S.L."/>
            <person name="Zaremba-Niedzwiedzka K."/>
            <person name="Martijn J."/>
            <person name="Lind A.E."/>
            <person name="van Eijk R."/>
            <person name="Schleper C."/>
            <person name="Guy L."/>
            <person name="Ettema T.J."/>
        </authorList>
    </citation>
    <scope>NUCLEOTIDE SEQUENCE</scope>
</reference>
<proteinExistence type="predicted"/>
<evidence type="ECO:0000256" key="6">
    <source>
        <dbReference type="ARBA" id="ARBA00034617"/>
    </source>
</evidence>
<keyword evidence="2" id="KW-0378">Hydrolase</keyword>
<dbReference type="GO" id="GO:0003677">
    <property type="term" value="F:DNA binding"/>
    <property type="evidence" value="ECO:0007669"/>
    <property type="project" value="InterPro"/>
</dbReference>
<sequence length="495" mass="55509">EFSVYQKAIFSWVEAHVETKGALIVEAVAGSGKTTTIVEAANLIPTDHKAVFLAFNKKIATELGEKLPSHIESKTMNALGWALLRRRLNLDFNAIDANKTRILIDKHLPDDAQKVKAEIASLIAKAKAYGLVPHGMDIHAPGTYIATRERWMMLMEKFDIDSGCIEVDQFLFWADAILMHGITNTTIIDFDDQLYLPVALDLGAWRYDWIIVDEAQDVSHVQRQLLKMFLKSNGRIIAVGDRHQAIYGFRGADSSSMDNIAKVFKADKLDLSICYRCPKSVVEIAKQYVPQIEAADDAAEGSVEHPTSWMVADFTEEDLVVCRNTAPLIELAYKCIGEGFPVHVMGRDIGKGLINLIRKVAGRRTTDIERFVERLIEWQEREKRKAKDDEAKQAAIGDKVNSIDAIRNASEASTVKELIASVERIFSDQGPGVTLATVHKAKGLEAKRVFILEPHLMPSKWARQEWQQEQEANIIYVAVTRALETLVYLPLEIVE</sequence>
<comment type="catalytic activity">
    <reaction evidence="8">
        <text>ATP + H2O = ADP + phosphate + H(+)</text>
        <dbReference type="Rhea" id="RHEA:13065"/>
        <dbReference type="ChEBI" id="CHEBI:15377"/>
        <dbReference type="ChEBI" id="CHEBI:15378"/>
        <dbReference type="ChEBI" id="CHEBI:30616"/>
        <dbReference type="ChEBI" id="CHEBI:43474"/>
        <dbReference type="ChEBI" id="CHEBI:456216"/>
        <dbReference type="EC" id="5.6.2.4"/>
    </reaction>
</comment>
<dbReference type="GO" id="GO:0043138">
    <property type="term" value="F:3'-5' DNA helicase activity"/>
    <property type="evidence" value="ECO:0007669"/>
    <property type="project" value="UniProtKB-EC"/>
</dbReference>
<keyword evidence="5" id="KW-0413">Isomerase</keyword>
<evidence type="ECO:0000256" key="8">
    <source>
        <dbReference type="ARBA" id="ARBA00048988"/>
    </source>
</evidence>
<dbReference type="AlphaFoldDB" id="A0A0F9MUF0"/>
<name>A0A0F9MUF0_9ZZZZ</name>